<protein>
    <submittedName>
        <fullName evidence="1">Uncharacterized protein</fullName>
    </submittedName>
</protein>
<sequence>MIMMTFFSFLYQRVFFLLFSGLWCLLSLSLSLSLALALPRILSHLVGDSRKLSSTSPTSIKDRGVLTPVQAPTTHLPVQHSNWIKQNMGHSPRHRHWQHQIFFYNSCLPSSGQGEPVGAQGSQRCRNPFWG</sequence>
<dbReference type="Proteomes" id="UP001270362">
    <property type="component" value="Unassembled WGS sequence"/>
</dbReference>
<accession>A0AAE0XEQ6</accession>
<reference evidence="1" key="1">
    <citation type="journal article" date="2023" name="Mol. Phylogenet. Evol.">
        <title>Genome-scale phylogeny and comparative genomics of the fungal order Sordariales.</title>
        <authorList>
            <person name="Hensen N."/>
            <person name="Bonometti L."/>
            <person name="Westerberg I."/>
            <person name="Brannstrom I.O."/>
            <person name="Guillou S."/>
            <person name="Cros-Aarteil S."/>
            <person name="Calhoun S."/>
            <person name="Haridas S."/>
            <person name="Kuo A."/>
            <person name="Mondo S."/>
            <person name="Pangilinan J."/>
            <person name="Riley R."/>
            <person name="LaButti K."/>
            <person name="Andreopoulos B."/>
            <person name="Lipzen A."/>
            <person name="Chen C."/>
            <person name="Yan M."/>
            <person name="Daum C."/>
            <person name="Ng V."/>
            <person name="Clum A."/>
            <person name="Steindorff A."/>
            <person name="Ohm R.A."/>
            <person name="Martin F."/>
            <person name="Silar P."/>
            <person name="Natvig D.O."/>
            <person name="Lalanne C."/>
            <person name="Gautier V."/>
            <person name="Ament-Velasquez S.L."/>
            <person name="Kruys A."/>
            <person name="Hutchinson M.I."/>
            <person name="Powell A.J."/>
            <person name="Barry K."/>
            <person name="Miller A.N."/>
            <person name="Grigoriev I.V."/>
            <person name="Debuchy R."/>
            <person name="Gladieux P."/>
            <person name="Hiltunen Thoren M."/>
            <person name="Johannesson H."/>
        </authorList>
    </citation>
    <scope>NUCLEOTIDE SEQUENCE</scope>
    <source>
        <strain evidence="1">CBS 314.62</strain>
    </source>
</reference>
<evidence type="ECO:0000313" key="2">
    <source>
        <dbReference type="Proteomes" id="UP001270362"/>
    </source>
</evidence>
<organism evidence="1 2">
    <name type="scientific">Podospora appendiculata</name>
    <dbReference type="NCBI Taxonomy" id="314037"/>
    <lineage>
        <taxon>Eukaryota</taxon>
        <taxon>Fungi</taxon>
        <taxon>Dikarya</taxon>
        <taxon>Ascomycota</taxon>
        <taxon>Pezizomycotina</taxon>
        <taxon>Sordariomycetes</taxon>
        <taxon>Sordariomycetidae</taxon>
        <taxon>Sordariales</taxon>
        <taxon>Podosporaceae</taxon>
        <taxon>Podospora</taxon>
    </lineage>
</organism>
<evidence type="ECO:0000313" key="1">
    <source>
        <dbReference type="EMBL" id="KAK3692099.1"/>
    </source>
</evidence>
<proteinExistence type="predicted"/>
<name>A0AAE0XEQ6_9PEZI</name>
<dbReference type="AlphaFoldDB" id="A0AAE0XEQ6"/>
<keyword evidence="2" id="KW-1185">Reference proteome</keyword>
<comment type="caution">
    <text evidence="1">The sequence shown here is derived from an EMBL/GenBank/DDBJ whole genome shotgun (WGS) entry which is preliminary data.</text>
</comment>
<dbReference type="EMBL" id="JAULSO010000001">
    <property type="protein sequence ID" value="KAK3692099.1"/>
    <property type="molecule type" value="Genomic_DNA"/>
</dbReference>
<gene>
    <name evidence="1" type="ORF">B0T22DRAFT_4181</name>
</gene>
<reference evidence="1" key="2">
    <citation type="submission" date="2023-06" db="EMBL/GenBank/DDBJ databases">
        <authorList>
            <consortium name="Lawrence Berkeley National Laboratory"/>
            <person name="Haridas S."/>
            <person name="Hensen N."/>
            <person name="Bonometti L."/>
            <person name="Westerberg I."/>
            <person name="Brannstrom I.O."/>
            <person name="Guillou S."/>
            <person name="Cros-Aarteil S."/>
            <person name="Calhoun S."/>
            <person name="Kuo A."/>
            <person name="Mondo S."/>
            <person name="Pangilinan J."/>
            <person name="Riley R."/>
            <person name="Labutti K."/>
            <person name="Andreopoulos B."/>
            <person name="Lipzen A."/>
            <person name="Chen C."/>
            <person name="Yanf M."/>
            <person name="Daum C."/>
            <person name="Ng V."/>
            <person name="Clum A."/>
            <person name="Steindorff A."/>
            <person name="Ohm R."/>
            <person name="Martin F."/>
            <person name="Silar P."/>
            <person name="Natvig D."/>
            <person name="Lalanne C."/>
            <person name="Gautier V."/>
            <person name="Ament-Velasquez S.L."/>
            <person name="Kruys A."/>
            <person name="Hutchinson M.I."/>
            <person name="Powell A.J."/>
            <person name="Barry K."/>
            <person name="Miller A.N."/>
            <person name="Grigoriev I.V."/>
            <person name="Debuchy R."/>
            <person name="Gladieux P."/>
            <person name="Thoren M.H."/>
            <person name="Johannesson H."/>
        </authorList>
    </citation>
    <scope>NUCLEOTIDE SEQUENCE</scope>
    <source>
        <strain evidence="1">CBS 314.62</strain>
    </source>
</reference>